<gene>
    <name evidence="1" type="ORF">BT62DRAFT_1074219</name>
</gene>
<evidence type="ECO:0000313" key="1">
    <source>
        <dbReference type="EMBL" id="KAG7448663.1"/>
    </source>
</evidence>
<proteinExistence type="predicted"/>
<reference evidence="1" key="1">
    <citation type="submission" date="2020-11" db="EMBL/GenBank/DDBJ databases">
        <title>Adaptations for nitrogen fixation in a non-lichenized fungal sporocarp promotes dispersal by wood-feeding termites.</title>
        <authorList>
            <consortium name="DOE Joint Genome Institute"/>
            <person name="Koch R.A."/>
            <person name="Yoon G."/>
            <person name="Arayal U."/>
            <person name="Lail K."/>
            <person name="Amirebrahimi M."/>
            <person name="Labutti K."/>
            <person name="Lipzen A."/>
            <person name="Riley R."/>
            <person name="Barry K."/>
            <person name="Henrissat B."/>
            <person name="Grigoriev I.V."/>
            <person name="Herr J.R."/>
            <person name="Aime M.C."/>
        </authorList>
    </citation>
    <scope>NUCLEOTIDE SEQUENCE</scope>
    <source>
        <strain evidence="1">MCA 3950</strain>
    </source>
</reference>
<comment type="caution">
    <text evidence="1">The sequence shown here is derived from an EMBL/GenBank/DDBJ whole genome shotgun (WGS) entry which is preliminary data.</text>
</comment>
<dbReference type="InterPro" id="IPR012340">
    <property type="entry name" value="NA-bd_OB-fold"/>
</dbReference>
<accession>A0A9P7VWN0</accession>
<dbReference type="EMBL" id="MU250529">
    <property type="protein sequence ID" value="KAG7448663.1"/>
    <property type="molecule type" value="Genomic_DNA"/>
</dbReference>
<dbReference type="RefSeq" id="XP_043042163.1">
    <property type="nucleotide sequence ID" value="XM_043178995.1"/>
</dbReference>
<dbReference type="Gene3D" id="2.40.50.140">
    <property type="entry name" value="Nucleic acid-binding proteins"/>
    <property type="match status" value="2"/>
</dbReference>
<dbReference type="Proteomes" id="UP000812287">
    <property type="component" value="Unassembled WGS sequence"/>
</dbReference>
<organism evidence="1 2">
    <name type="scientific">Guyanagaster necrorhizus</name>
    <dbReference type="NCBI Taxonomy" id="856835"/>
    <lineage>
        <taxon>Eukaryota</taxon>
        <taxon>Fungi</taxon>
        <taxon>Dikarya</taxon>
        <taxon>Basidiomycota</taxon>
        <taxon>Agaricomycotina</taxon>
        <taxon>Agaricomycetes</taxon>
        <taxon>Agaricomycetidae</taxon>
        <taxon>Agaricales</taxon>
        <taxon>Marasmiineae</taxon>
        <taxon>Physalacriaceae</taxon>
        <taxon>Guyanagaster</taxon>
    </lineage>
</organism>
<dbReference type="SUPFAM" id="SSF50249">
    <property type="entry name" value="Nucleic acid-binding proteins"/>
    <property type="match status" value="1"/>
</dbReference>
<protein>
    <submittedName>
        <fullName evidence="1">Uncharacterized protein</fullName>
    </submittedName>
</protein>
<dbReference type="AlphaFoldDB" id="A0A9P7VWN0"/>
<sequence>MTSHIRTSPRSLNSRTIGLAPLEDIKVAFPSVVAPFSATDSKGESLPDTISPPLAMVVGLDFGCNQYMAVKEANTMYPSVQTNIIGVVKSASEPSLTSCGDWTCSIKILDPSLFSSEDSSPSGLNAFVLRRNTSAGFPSFFMTSRLGGTTAIPETEEIIHNRGDVPLSACLARNGIGVRFPLFHNTQPQETDYCSKLFTWWGAILEKGRERFELGSIHQIDEGTRGLDISVTRRVHRLIGDLYELYVTDYTKNDQVIPMHSELWSSSLAESVLKIKMWDHVRPMGKTIERGRTYRIKNISELDEDDASSDVHPQEFLERKKRWKTIESHNRKPARFDAMFLSRY</sequence>
<evidence type="ECO:0000313" key="2">
    <source>
        <dbReference type="Proteomes" id="UP000812287"/>
    </source>
</evidence>
<keyword evidence="2" id="KW-1185">Reference proteome</keyword>
<dbReference type="GeneID" id="66101289"/>
<dbReference type="OrthoDB" id="2186770at2759"/>
<name>A0A9P7VWN0_9AGAR</name>